<protein>
    <submittedName>
        <fullName evidence="2">Uncharacterized protein</fullName>
    </submittedName>
</protein>
<reference evidence="2" key="1">
    <citation type="journal article" date="2023" name="Nat. Commun.">
        <title>Diploid and tetraploid genomes of Acorus and the evolution of monocots.</title>
        <authorList>
            <person name="Ma L."/>
            <person name="Liu K.W."/>
            <person name="Li Z."/>
            <person name="Hsiao Y.Y."/>
            <person name="Qi Y."/>
            <person name="Fu T."/>
            <person name="Tang G.D."/>
            <person name="Zhang D."/>
            <person name="Sun W.H."/>
            <person name="Liu D.K."/>
            <person name="Li Y."/>
            <person name="Chen G.Z."/>
            <person name="Liu X.D."/>
            <person name="Liao X.Y."/>
            <person name="Jiang Y.T."/>
            <person name="Yu X."/>
            <person name="Hao Y."/>
            <person name="Huang J."/>
            <person name="Zhao X.W."/>
            <person name="Ke S."/>
            <person name="Chen Y.Y."/>
            <person name="Wu W.L."/>
            <person name="Hsu J.L."/>
            <person name="Lin Y.F."/>
            <person name="Huang M.D."/>
            <person name="Li C.Y."/>
            <person name="Huang L."/>
            <person name="Wang Z.W."/>
            <person name="Zhao X."/>
            <person name="Zhong W.Y."/>
            <person name="Peng D.H."/>
            <person name="Ahmad S."/>
            <person name="Lan S."/>
            <person name="Zhang J.S."/>
            <person name="Tsai W.C."/>
            <person name="Van de Peer Y."/>
            <person name="Liu Z.J."/>
        </authorList>
    </citation>
    <scope>NUCLEOTIDE SEQUENCE</scope>
    <source>
        <strain evidence="2">SCP</strain>
    </source>
</reference>
<organism evidence="2 3">
    <name type="scientific">Acorus gramineus</name>
    <name type="common">Dwarf sweet flag</name>
    <dbReference type="NCBI Taxonomy" id="55184"/>
    <lineage>
        <taxon>Eukaryota</taxon>
        <taxon>Viridiplantae</taxon>
        <taxon>Streptophyta</taxon>
        <taxon>Embryophyta</taxon>
        <taxon>Tracheophyta</taxon>
        <taxon>Spermatophyta</taxon>
        <taxon>Magnoliopsida</taxon>
        <taxon>Liliopsida</taxon>
        <taxon>Acoraceae</taxon>
        <taxon>Acorus</taxon>
    </lineage>
</organism>
<name>A0AAV9BAR6_ACOGR</name>
<comment type="caution">
    <text evidence="2">The sequence shown here is derived from an EMBL/GenBank/DDBJ whole genome shotgun (WGS) entry which is preliminary data.</text>
</comment>
<accession>A0AAV9BAR6</accession>
<sequence length="91" mass="10097">MTDVPLLLTPNYKWYIRISSTTSLSPHLSAWTPSKKPKRGAAAANPNRRNDGPRPSLSAKKPLNANPTQILVNPSLRRDVKTPDPLCSRRP</sequence>
<dbReference type="Proteomes" id="UP001179952">
    <property type="component" value="Unassembled WGS sequence"/>
</dbReference>
<evidence type="ECO:0000313" key="2">
    <source>
        <dbReference type="EMBL" id="KAK1273735.1"/>
    </source>
</evidence>
<evidence type="ECO:0000256" key="1">
    <source>
        <dbReference type="SAM" id="MobiDB-lite"/>
    </source>
</evidence>
<reference evidence="2" key="2">
    <citation type="submission" date="2023-06" db="EMBL/GenBank/DDBJ databases">
        <authorList>
            <person name="Ma L."/>
            <person name="Liu K.-W."/>
            <person name="Li Z."/>
            <person name="Hsiao Y.-Y."/>
            <person name="Qi Y."/>
            <person name="Fu T."/>
            <person name="Tang G."/>
            <person name="Zhang D."/>
            <person name="Sun W.-H."/>
            <person name="Liu D.-K."/>
            <person name="Li Y."/>
            <person name="Chen G.-Z."/>
            <person name="Liu X.-D."/>
            <person name="Liao X.-Y."/>
            <person name="Jiang Y.-T."/>
            <person name="Yu X."/>
            <person name="Hao Y."/>
            <person name="Huang J."/>
            <person name="Zhao X.-W."/>
            <person name="Ke S."/>
            <person name="Chen Y.-Y."/>
            <person name="Wu W.-L."/>
            <person name="Hsu J.-L."/>
            <person name="Lin Y.-F."/>
            <person name="Huang M.-D."/>
            <person name="Li C.-Y."/>
            <person name="Huang L."/>
            <person name="Wang Z.-W."/>
            <person name="Zhao X."/>
            <person name="Zhong W.-Y."/>
            <person name="Peng D.-H."/>
            <person name="Ahmad S."/>
            <person name="Lan S."/>
            <person name="Zhang J.-S."/>
            <person name="Tsai W.-C."/>
            <person name="Van De Peer Y."/>
            <person name="Liu Z.-J."/>
        </authorList>
    </citation>
    <scope>NUCLEOTIDE SEQUENCE</scope>
    <source>
        <strain evidence="2">SCP</strain>
        <tissue evidence="2">Leaves</tissue>
    </source>
</reference>
<evidence type="ECO:0000313" key="3">
    <source>
        <dbReference type="Proteomes" id="UP001179952"/>
    </source>
</evidence>
<dbReference type="EMBL" id="JAUJYN010000004">
    <property type="protein sequence ID" value="KAK1273735.1"/>
    <property type="molecule type" value="Genomic_DNA"/>
</dbReference>
<keyword evidence="3" id="KW-1185">Reference proteome</keyword>
<feature type="region of interest" description="Disordered" evidence="1">
    <location>
        <begin position="25"/>
        <end position="91"/>
    </location>
</feature>
<dbReference type="AlphaFoldDB" id="A0AAV9BAR6"/>
<proteinExistence type="predicted"/>
<gene>
    <name evidence="2" type="ORF">QJS04_geneDACA022790</name>
</gene>